<evidence type="ECO:0000313" key="2">
    <source>
        <dbReference type="EMBL" id="KAK7404453.1"/>
    </source>
</evidence>
<protein>
    <submittedName>
        <fullName evidence="2">Uncharacterized protein</fullName>
    </submittedName>
</protein>
<dbReference type="Proteomes" id="UP001386955">
    <property type="component" value="Unassembled WGS sequence"/>
</dbReference>
<sequence>MDEPPISKIPKVAGGTARNYASPRETLRSTKHNGVGGSGKVRLYLVWLNSEIRWESEKEEMKFDQYSLAQLAKLLSKEFQSNCRIIEGHPARGVIGRKSEKFADKA</sequence>
<dbReference type="AlphaFoldDB" id="A0AAN9XQU1"/>
<feature type="region of interest" description="Disordered" evidence="1">
    <location>
        <begin position="1"/>
        <end position="34"/>
    </location>
</feature>
<reference evidence="2 3" key="1">
    <citation type="submission" date="2024-01" db="EMBL/GenBank/DDBJ databases">
        <title>The genomes of 5 underutilized Papilionoideae crops provide insights into root nodulation and disease resistanc.</title>
        <authorList>
            <person name="Jiang F."/>
        </authorList>
    </citation>
    <scope>NUCLEOTIDE SEQUENCE [LARGE SCALE GENOMIC DNA]</scope>
    <source>
        <strain evidence="2">DUOXIRENSHENG_FW03</strain>
        <tissue evidence="2">Leaves</tissue>
    </source>
</reference>
<evidence type="ECO:0000256" key="1">
    <source>
        <dbReference type="SAM" id="MobiDB-lite"/>
    </source>
</evidence>
<keyword evidence="3" id="KW-1185">Reference proteome</keyword>
<organism evidence="2 3">
    <name type="scientific">Psophocarpus tetragonolobus</name>
    <name type="common">Winged bean</name>
    <name type="synonym">Dolichos tetragonolobus</name>
    <dbReference type="NCBI Taxonomy" id="3891"/>
    <lineage>
        <taxon>Eukaryota</taxon>
        <taxon>Viridiplantae</taxon>
        <taxon>Streptophyta</taxon>
        <taxon>Embryophyta</taxon>
        <taxon>Tracheophyta</taxon>
        <taxon>Spermatophyta</taxon>
        <taxon>Magnoliopsida</taxon>
        <taxon>eudicotyledons</taxon>
        <taxon>Gunneridae</taxon>
        <taxon>Pentapetalae</taxon>
        <taxon>rosids</taxon>
        <taxon>fabids</taxon>
        <taxon>Fabales</taxon>
        <taxon>Fabaceae</taxon>
        <taxon>Papilionoideae</taxon>
        <taxon>50 kb inversion clade</taxon>
        <taxon>NPAAA clade</taxon>
        <taxon>indigoferoid/millettioid clade</taxon>
        <taxon>Phaseoleae</taxon>
        <taxon>Psophocarpus</taxon>
    </lineage>
</organism>
<accession>A0AAN9XQU1</accession>
<dbReference type="EMBL" id="JAYMYS010000002">
    <property type="protein sequence ID" value="KAK7404453.1"/>
    <property type="molecule type" value="Genomic_DNA"/>
</dbReference>
<comment type="caution">
    <text evidence="2">The sequence shown here is derived from an EMBL/GenBank/DDBJ whole genome shotgun (WGS) entry which is preliminary data.</text>
</comment>
<proteinExistence type="predicted"/>
<evidence type="ECO:0000313" key="3">
    <source>
        <dbReference type="Proteomes" id="UP001386955"/>
    </source>
</evidence>
<name>A0AAN9XQU1_PSOTE</name>
<gene>
    <name evidence="2" type="ORF">VNO78_05358</name>
</gene>